<evidence type="ECO:0000256" key="7">
    <source>
        <dbReference type="HAMAP-Rule" id="MF_01224"/>
    </source>
</evidence>
<evidence type="ECO:0000313" key="10">
    <source>
        <dbReference type="Proteomes" id="UP000240009"/>
    </source>
</evidence>
<dbReference type="InterPro" id="IPR047594">
    <property type="entry name" value="MoaC_bact/euk"/>
</dbReference>
<dbReference type="EC" id="4.6.1.17" evidence="3 7"/>
<dbReference type="CDD" id="cd01420">
    <property type="entry name" value="MoaC_PE"/>
    <property type="match status" value="1"/>
</dbReference>
<dbReference type="EMBL" id="PUIA01000035">
    <property type="protein sequence ID" value="PQO33411.1"/>
    <property type="molecule type" value="Genomic_DNA"/>
</dbReference>
<dbReference type="NCBIfam" id="NF006870">
    <property type="entry name" value="PRK09364.1"/>
    <property type="match status" value="1"/>
</dbReference>
<dbReference type="InterPro" id="IPR023045">
    <property type="entry name" value="MoaC"/>
</dbReference>
<comment type="similarity">
    <text evidence="7">Belongs to the MoaC family.</text>
</comment>
<evidence type="ECO:0000256" key="5">
    <source>
        <dbReference type="ARBA" id="ARBA00023239"/>
    </source>
</evidence>
<dbReference type="HAMAP" id="MF_01224_B">
    <property type="entry name" value="MoaC_B"/>
    <property type="match status" value="1"/>
</dbReference>
<dbReference type="AlphaFoldDB" id="A0A2S8FMN5"/>
<evidence type="ECO:0000256" key="6">
    <source>
        <dbReference type="ARBA" id="ARBA00055087"/>
    </source>
</evidence>
<evidence type="ECO:0000259" key="8">
    <source>
        <dbReference type="Pfam" id="PF01967"/>
    </source>
</evidence>
<evidence type="ECO:0000256" key="4">
    <source>
        <dbReference type="ARBA" id="ARBA00023150"/>
    </source>
</evidence>
<dbReference type="Pfam" id="PF01967">
    <property type="entry name" value="MoaC"/>
    <property type="match status" value="1"/>
</dbReference>
<evidence type="ECO:0000313" key="9">
    <source>
        <dbReference type="EMBL" id="PQO33411.1"/>
    </source>
</evidence>
<gene>
    <name evidence="7 9" type="primary">moaC</name>
    <name evidence="9" type="ORF">C5Y96_11235</name>
</gene>
<feature type="binding site" evidence="7">
    <location>
        <begin position="112"/>
        <end position="113"/>
    </location>
    <ligand>
        <name>substrate</name>
    </ligand>
</feature>
<dbReference type="PANTHER" id="PTHR22960">
    <property type="entry name" value="MOLYBDOPTERIN COFACTOR SYNTHESIS PROTEIN A"/>
    <property type="match status" value="1"/>
</dbReference>
<evidence type="ECO:0000256" key="2">
    <source>
        <dbReference type="ARBA" id="ARBA00005046"/>
    </source>
</evidence>
<comment type="function">
    <text evidence="6 7">Catalyzes the conversion of (8S)-3',8-cyclo-7,8-dihydroguanosine 5'-triphosphate to cyclic pyranopterin monophosphate (cPMP).</text>
</comment>
<comment type="catalytic activity">
    <reaction evidence="1 7">
        <text>(8S)-3',8-cyclo-7,8-dihydroguanosine 5'-triphosphate = cyclic pyranopterin phosphate + diphosphate</text>
        <dbReference type="Rhea" id="RHEA:49580"/>
        <dbReference type="ChEBI" id="CHEBI:33019"/>
        <dbReference type="ChEBI" id="CHEBI:59648"/>
        <dbReference type="ChEBI" id="CHEBI:131766"/>
        <dbReference type="EC" id="4.6.1.17"/>
    </reaction>
</comment>
<organism evidence="9 10">
    <name type="scientific">Blastopirellula marina</name>
    <dbReference type="NCBI Taxonomy" id="124"/>
    <lineage>
        <taxon>Bacteria</taxon>
        <taxon>Pseudomonadati</taxon>
        <taxon>Planctomycetota</taxon>
        <taxon>Planctomycetia</taxon>
        <taxon>Pirellulales</taxon>
        <taxon>Pirellulaceae</taxon>
        <taxon>Blastopirellula</taxon>
    </lineage>
</organism>
<comment type="pathway">
    <text evidence="2 7">Cofactor biosynthesis; molybdopterin biosynthesis.</text>
</comment>
<dbReference type="GO" id="GO:0061799">
    <property type="term" value="F:cyclic pyranopterin monophosphate synthase activity"/>
    <property type="evidence" value="ECO:0007669"/>
    <property type="project" value="UniProtKB-UniRule"/>
</dbReference>
<keyword evidence="5 7" id="KW-0456">Lyase</keyword>
<evidence type="ECO:0000256" key="1">
    <source>
        <dbReference type="ARBA" id="ARBA00001637"/>
    </source>
</evidence>
<feature type="binding site" evidence="7">
    <location>
        <begin position="75"/>
        <end position="77"/>
    </location>
    <ligand>
        <name>substrate</name>
    </ligand>
</feature>
<reference evidence="9 10" key="1">
    <citation type="submission" date="2018-02" db="EMBL/GenBank/DDBJ databases">
        <title>Comparative genomes isolates from brazilian mangrove.</title>
        <authorList>
            <person name="Araujo J.E."/>
            <person name="Taketani R.G."/>
            <person name="Silva M.C.P."/>
            <person name="Loureco M.V."/>
            <person name="Andreote F.D."/>
        </authorList>
    </citation>
    <scope>NUCLEOTIDE SEQUENCE [LARGE SCALE GENOMIC DNA]</scope>
    <source>
        <strain evidence="9 10">HEX-2 MGV</strain>
    </source>
</reference>
<comment type="caution">
    <text evidence="9">The sequence shown here is derived from an EMBL/GenBank/DDBJ whole genome shotgun (WGS) entry which is preliminary data.</text>
</comment>
<dbReference type="NCBIfam" id="TIGR00581">
    <property type="entry name" value="moaC"/>
    <property type="match status" value="1"/>
</dbReference>
<comment type="subunit">
    <text evidence="7">Homohexamer; trimer of dimers.</text>
</comment>
<dbReference type="OrthoDB" id="9794429at2"/>
<name>A0A2S8FMN5_9BACT</name>
<sequence>MADFTHLDRSGAAKMVDVGQKEATHREAVAQACVKMEAATAEAIRDNRNKKGEVLQVARLAGIMAAKRTDELIPLCHGLPLESIEVAFEFADATRLVVTATARVTAKTGVEMEAMAAASVAALTIYDMCKAIDRGMEIEHVRLMKKSGGKSGTFQREPEPKAD</sequence>
<dbReference type="InterPro" id="IPR050105">
    <property type="entry name" value="MoCo_biosynth_MoaA/MoaC"/>
</dbReference>
<keyword evidence="4 7" id="KW-0501">Molybdenum cofactor biosynthesis</keyword>
<dbReference type="Proteomes" id="UP000240009">
    <property type="component" value="Unassembled WGS sequence"/>
</dbReference>
<dbReference type="UniPathway" id="UPA00344"/>
<proteinExistence type="inferred from homology"/>
<feature type="domain" description="Molybdopterin cofactor biosynthesis C (MoaC)" evidence="8">
    <location>
        <begin position="15"/>
        <end position="149"/>
    </location>
</feature>
<dbReference type="SUPFAM" id="SSF55040">
    <property type="entry name" value="Molybdenum cofactor biosynthesis protein C, MoaC"/>
    <property type="match status" value="1"/>
</dbReference>
<dbReference type="InterPro" id="IPR002820">
    <property type="entry name" value="Mopterin_CF_biosynth-C_dom"/>
</dbReference>
<protein>
    <recommendedName>
        <fullName evidence="3 7">Cyclic pyranopterin monophosphate synthase</fullName>
        <ecNumber evidence="3 7">4.6.1.17</ecNumber>
    </recommendedName>
    <alternativeName>
        <fullName evidence="7">Molybdenum cofactor biosynthesis protein C</fullName>
    </alternativeName>
</protein>
<evidence type="ECO:0000256" key="3">
    <source>
        <dbReference type="ARBA" id="ARBA00012575"/>
    </source>
</evidence>
<dbReference type="InterPro" id="IPR036522">
    <property type="entry name" value="MoaC_sf"/>
</dbReference>
<accession>A0A2S8FMN5</accession>
<dbReference type="Gene3D" id="3.30.70.640">
    <property type="entry name" value="Molybdopterin cofactor biosynthesis C (MoaC) domain"/>
    <property type="match status" value="1"/>
</dbReference>
<dbReference type="GO" id="GO:0006777">
    <property type="term" value="P:Mo-molybdopterin cofactor biosynthetic process"/>
    <property type="evidence" value="ECO:0007669"/>
    <property type="project" value="UniProtKB-UniRule"/>
</dbReference>
<feature type="active site" evidence="7">
    <location>
        <position position="127"/>
    </location>
</feature>
<dbReference type="RefSeq" id="WP_105353145.1">
    <property type="nucleotide sequence ID" value="NZ_PUIA01000035.1"/>
</dbReference>